<comment type="caution">
    <text evidence="1">The sequence shown here is derived from an EMBL/GenBank/DDBJ whole genome shotgun (WGS) entry which is preliminary data.</text>
</comment>
<dbReference type="EMBL" id="JARBDR010000793">
    <property type="protein sequence ID" value="KAJ8307191.1"/>
    <property type="molecule type" value="Genomic_DNA"/>
</dbReference>
<organism evidence="1 2">
    <name type="scientific">Tegillarca granosa</name>
    <name type="common">Malaysian cockle</name>
    <name type="synonym">Anadara granosa</name>
    <dbReference type="NCBI Taxonomy" id="220873"/>
    <lineage>
        <taxon>Eukaryota</taxon>
        <taxon>Metazoa</taxon>
        <taxon>Spiralia</taxon>
        <taxon>Lophotrochozoa</taxon>
        <taxon>Mollusca</taxon>
        <taxon>Bivalvia</taxon>
        <taxon>Autobranchia</taxon>
        <taxon>Pteriomorphia</taxon>
        <taxon>Arcoida</taxon>
        <taxon>Arcoidea</taxon>
        <taxon>Arcidae</taxon>
        <taxon>Tegillarca</taxon>
    </lineage>
</organism>
<evidence type="ECO:0000313" key="2">
    <source>
        <dbReference type="Proteomes" id="UP001217089"/>
    </source>
</evidence>
<evidence type="ECO:0000313" key="1">
    <source>
        <dbReference type="EMBL" id="KAJ8307191.1"/>
    </source>
</evidence>
<reference evidence="1 2" key="1">
    <citation type="submission" date="2022-12" db="EMBL/GenBank/DDBJ databases">
        <title>Chromosome-level genome of Tegillarca granosa.</title>
        <authorList>
            <person name="Kim J."/>
        </authorList>
    </citation>
    <scope>NUCLEOTIDE SEQUENCE [LARGE SCALE GENOMIC DNA]</scope>
    <source>
        <strain evidence="1">Teg-2019</strain>
        <tissue evidence="1">Adductor muscle</tissue>
    </source>
</reference>
<name>A0ABQ9EPM4_TEGGR</name>
<gene>
    <name evidence="1" type="ORF">KUTeg_015275</name>
</gene>
<protein>
    <submittedName>
        <fullName evidence="1">Uncharacterized protein</fullName>
    </submittedName>
</protein>
<sequence>MHAINSGMLDNAVKNFEEIEFSNEVNSKALPWTTEDIKAVERRLHKFLQLQKTPGKKDREEATSKEKVLNNRSWEKYKNIQCL</sequence>
<accession>A0ABQ9EPM4</accession>
<keyword evidence="2" id="KW-1185">Reference proteome</keyword>
<dbReference type="Proteomes" id="UP001217089">
    <property type="component" value="Unassembled WGS sequence"/>
</dbReference>
<proteinExistence type="predicted"/>